<dbReference type="AlphaFoldDB" id="A0A6B8RDX5"/>
<protein>
    <submittedName>
        <fullName evidence="4">Spore gernimation protein</fullName>
    </submittedName>
</protein>
<gene>
    <name evidence="4" type="ORF">EHS13_01315</name>
</gene>
<dbReference type="KEGG" id="ppsc:EHS13_01315"/>
<accession>A0A6B8RDX5</accession>
<dbReference type="NCBIfam" id="NF040801">
    <property type="entry name" value="spore_GerD"/>
    <property type="match status" value="1"/>
</dbReference>
<feature type="compositionally biased region" description="Gly residues" evidence="1">
    <location>
        <begin position="200"/>
        <end position="226"/>
    </location>
</feature>
<feature type="compositionally biased region" description="Basic and acidic residues" evidence="1">
    <location>
        <begin position="227"/>
        <end position="242"/>
    </location>
</feature>
<dbReference type="Gene3D" id="3.90.330.10">
    <property type="entry name" value="Nitrile hydratase alpha /Thiocyanate hydrolase gamma"/>
    <property type="match status" value="1"/>
</dbReference>
<evidence type="ECO:0000256" key="1">
    <source>
        <dbReference type="SAM" id="MobiDB-lite"/>
    </source>
</evidence>
<keyword evidence="2" id="KW-0732">Signal</keyword>
<dbReference type="PROSITE" id="PS51257">
    <property type="entry name" value="PROKAR_LIPOPROTEIN"/>
    <property type="match status" value="1"/>
</dbReference>
<organism evidence="4 5">
    <name type="scientific">Paenibacillus psychroresistens</name>
    <dbReference type="NCBI Taxonomy" id="1778678"/>
    <lineage>
        <taxon>Bacteria</taxon>
        <taxon>Bacillati</taxon>
        <taxon>Bacillota</taxon>
        <taxon>Bacilli</taxon>
        <taxon>Bacillales</taxon>
        <taxon>Paenibacillaceae</taxon>
        <taxon>Paenibacillus</taxon>
    </lineage>
</organism>
<dbReference type="GO" id="GO:0046914">
    <property type="term" value="F:transition metal ion binding"/>
    <property type="evidence" value="ECO:0007669"/>
    <property type="project" value="InterPro"/>
</dbReference>
<feature type="signal peptide" evidence="2">
    <location>
        <begin position="1"/>
        <end position="22"/>
    </location>
</feature>
<evidence type="ECO:0000259" key="3">
    <source>
        <dbReference type="Pfam" id="PF17898"/>
    </source>
</evidence>
<feature type="region of interest" description="Disordered" evidence="1">
    <location>
        <begin position="192"/>
        <end position="242"/>
    </location>
</feature>
<keyword evidence="5" id="KW-1185">Reference proteome</keyword>
<feature type="chain" id="PRO_5025568285" evidence="2">
    <location>
        <begin position="23"/>
        <end position="242"/>
    </location>
</feature>
<evidence type="ECO:0000313" key="5">
    <source>
        <dbReference type="Proteomes" id="UP000426246"/>
    </source>
</evidence>
<name>A0A6B8RDX5_9BACL</name>
<dbReference type="InterPro" id="IPR041262">
    <property type="entry name" value="GerD_central"/>
</dbReference>
<sequence length="242" mass="26166">MKITILRIFTLTFVLFSLTSCGSGNSSSQGQQGQGYKDTKTMVIDVLKTSEGQKAIMDAGKESQDKSIKLLATGEGQQIQIAVKEILTQDTGKKMLEKTMTDPKFAGQFAEAIQGNIKQIQLDLMKDPQYQKTMLEIMNNPEYQKIITTTMKNTVYRQQMMNVIQESMQSPLFKMQLMELFKKVVEEGVTPKVESAESGGKSGGGGEGGGEGGSGGESGGESGGDSGSDKDKKKKEGEDSES</sequence>
<dbReference type="OrthoDB" id="2375836at2"/>
<dbReference type="InterPro" id="IPR036648">
    <property type="entry name" value="CN_Hdrase_a/SCN_Hdrase_g_sf"/>
</dbReference>
<dbReference type="RefSeq" id="WP_155698619.1">
    <property type="nucleotide sequence ID" value="NZ_CP034235.1"/>
</dbReference>
<dbReference type="GO" id="GO:0003824">
    <property type="term" value="F:catalytic activity"/>
    <property type="evidence" value="ECO:0007669"/>
    <property type="project" value="InterPro"/>
</dbReference>
<dbReference type="Pfam" id="PF17898">
    <property type="entry name" value="GerD"/>
    <property type="match status" value="1"/>
</dbReference>
<evidence type="ECO:0000313" key="4">
    <source>
        <dbReference type="EMBL" id="QGQ93652.1"/>
    </source>
</evidence>
<reference evidence="5" key="1">
    <citation type="submission" date="2018-11" db="EMBL/GenBank/DDBJ databases">
        <title>Complete genome sequence of Paenibacillus sp. ML311-T8.</title>
        <authorList>
            <person name="Nam Y.-D."/>
            <person name="Kang J."/>
            <person name="Chung W.-H."/>
            <person name="Park Y.S."/>
        </authorList>
    </citation>
    <scope>NUCLEOTIDE SEQUENCE [LARGE SCALE GENOMIC DNA]</scope>
    <source>
        <strain evidence="5">ML311-T8</strain>
    </source>
</reference>
<dbReference type="EMBL" id="CP034235">
    <property type="protein sequence ID" value="QGQ93652.1"/>
    <property type="molecule type" value="Genomic_DNA"/>
</dbReference>
<proteinExistence type="predicted"/>
<dbReference type="Proteomes" id="UP000426246">
    <property type="component" value="Chromosome"/>
</dbReference>
<feature type="domain" description="Spore germination GerD central core" evidence="3">
    <location>
        <begin position="76"/>
        <end position="184"/>
    </location>
</feature>
<evidence type="ECO:0000256" key="2">
    <source>
        <dbReference type="SAM" id="SignalP"/>
    </source>
</evidence>